<reference evidence="1" key="1">
    <citation type="submission" date="2020-08" db="EMBL/GenBank/DDBJ databases">
        <title>Multicomponent nature underlies the extraordinary mechanical properties of spider dragline silk.</title>
        <authorList>
            <person name="Kono N."/>
            <person name="Nakamura H."/>
            <person name="Mori M."/>
            <person name="Yoshida Y."/>
            <person name="Ohtoshi R."/>
            <person name="Malay A.D."/>
            <person name="Moran D.A.P."/>
            <person name="Tomita M."/>
            <person name="Numata K."/>
            <person name="Arakawa K."/>
        </authorList>
    </citation>
    <scope>NUCLEOTIDE SEQUENCE</scope>
</reference>
<organism evidence="1 2">
    <name type="scientific">Trichonephila clavipes</name>
    <name type="common">Golden silk orbweaver</name>
    <name type="synonym">Nephila clavipes</name>
    <dbReference type="NCBI Taxonomy" id="2585209"/>
    <lineage>
        <taxon>Eukaryota</taxon>
        <taxon>Metazoa</taxon>
        <taxon>Ecdysozoa</taxon>
        <taxon>Arthropoda</taxon>
        <taxon>Chelicerata</taxon>
        <taxon>Arachnida</taxon>
        <taxon>Araneae</taxon>
        <taxon>Araneomorphae</taxon>
        <taxon>Entelegynae</taxon>
        <taxon>Araneoidea</taxon>
        <taxon>Nephilidae</taxon>
        <taxon>Trichonephila</taxon>
    </lineage>
</organism>
<dbReference type="AlphaFoldDB" id="A0A8X6V7E0"/>
<accession>A0A8X6V7E0</accession>
<evidence type="ECO:0008006" key="3">
    <source>
        <dbReference type="Google" id="ProtNLM"/>
    </source>
</evidence>
<protein>
    <recommendedName>
        <fullName evidence="3">Nucleic-acid-binding protein from transposon X-element</fullName>
    </recommendedName>
</protein>
<keyword evidence="2" id="KW-1185">Reference proteome</keyword>
<name>A0A8X6V7E0_TRICX</name>
<evidence type="ECO:0000313" key="2">
    <source>
        <dbReference type="Proteomes" id="UP000887159"/>
    </source>
</evidence>
<comment type="caution">
    <text evidence="1">The sequence shown here is derived from an EMBL/GenBank/DDBJ whole genome shotgun (WGS) entry which is preliminary data.</text>
</comment>
<dbReference type="Proteomes" id="UP000887159">
    <property type="component" value="Unassembled WGS sequence"/>
</dbReference>
<sequence>MFVSSQTRHKTPPSGTFISLHFATQCYSCNKFHHTAENCHITPRCLKCREAHDCVIKRVEKTYCINCHVYGHMANYSKCPLFPKPSKGSKTTTNNYSTVVDNIIRPNTTYAQATANKNTIANKNAQPMTTLKRGNPGTSRQNQANRIINPSIIQNFNPEDNSAQAIILQTLQHTRYKLSKLLHFLLIIPPTQPKKGIMRPDP</sequence>
<gene>
    <name evidence="1" type="ORF">TNCV_5099351</name>
</gene>
<proteinExistence type="predicted"/>
<dbReference type="EMBL" id="BMAU01021232">
    <property type="protein sequence ID" value="GFY02074.1"/>
    <property type="molecule type" value="Genomic_DNA"/>
</dbReference>
<evidence type="ECO:0000313" key="1">
    <source>
        <dbReference type="EMBL" id="GFY02074.1"/>
    </source>
</evidence>